<dbReference type="AlphaFoldDB" id="A0A410DU52"/>
<name>A0A410DU52_9CLOT</name>
<keyword evidence="3" id="KW-1185">Reference proteome</keyword>
<evidence type="ECO:0000256" key="1">
    <source>
        <dbReference type="SAM" id="Phobius"/>
    </source>
</evidence>
<evidence type="ECO:0000313" key="2">
    <source>
        <dbReference type="EMBL" id="QAA32512.1"/>
    </source>
</evidence>
<sequence>MKKRKIGIVILLIILIILGYNLWWYINDTRLDIYTMTNDGRSISKDNCEYVVRDITDNKAMGKKIGKASYNGGKFYIFEKKGKDKNDCIIIMGVADGIAEEFVNKSTSITNR</sequence>
<dbReference type="Proteomes" id="UP000286268">
    <property type="component" value="Chromosome"/>
</dbReference>
<keyword evidence="1" id="KW-1133">Transmembrane helix</keyword>
<dbReference type="KEGG" id="cmah:C1I91_13195"/>
<reference evidence="2 3" key="1">
    <citation type="submission" date="2018-01" db="EMBL/GenBank/DDBJ databases">
        <title>Genome Sequencing and Assembly of Anaerobacter polyendosporus strain CT4.</title>
        <authorList>
            <person name="Tachaapaikoon C."/>
            <person name="Sutheeworapong S."/>
            <person name="Jenjaroenpun P."/>
            <person name="Wongsurawat T."/>
            <person name="Nookeaw I."/>
            <person name="Cheawchanlertfa P."/>
            <person name="Kosugi A."/>
            <person name="Cheevadhanarak S."/>
            <person name="Ratanakhanokchai K."/>
        </authorList>
    </citation>
    <scope>NUCLEOTIDE SEQUENCE [LARGE SCALE GENOMIC DNA]</scope>
    <source>
        <strain evidence="2 3">CT4</strain>
    </source>
</reference>
<dbReference type="EMBL" id="CP025746">
    <property type="protein sequence ID" value="QAA32512.1"/>
    <property type="molecule type" value="Genomic_DNA"/>
</dbReference>
<keyword evidence="1" id="KW-0812">Transmembrane</keyword>
<dbReference type="RefSeq" id="WP_128213301.1">
    <property type="nucleotide sequence ID" value="NZ_CP025746.1"/>
</dbReference>
<proteinExistence type="predicted"/>
<protein>
    <submittedName>
        <fullName evidence="2">Uncharacterized protein</fullName>
    </submittedName>
</protein>
<feature type="transmembrane region" description="Helical" evidence="1">
    <location>
        <begin position="7"/>
        <end position="26"/>
    </location>
</feature>
<accession>A0A410DU52</accession>
<evidence type="ECO:0000313" key="3">
    <source>
        <dbReference type="Proteomes" id="UP000286268"/>
    </source>
</evidence>
<organism evidence="2 3">
    <name type="scientific">Clostridium manihotivorum</name>
    <dbReference type="NCBI Taxonomy" id="2320868"/>
    <lineage>
        <taxon>Bacteria</taxon>
        <taxon>Bacillati</taxon>
        <taxon>Bacillota</taxon>
        <taxon>Clostridia</taxon>
        <taxon>Eubacteriales</taxon>
        <taxon>Clostridiaceae</taxon>
        <taxon>Clostridium</taxon>
    </lineage>
</organism>
<keyword evidence="1" id="KW-0472">Membrane</keyword>
<gene>
    <name evidence="2" type="ORF">C1I91_13195</name>
</gene>